<keyword evidence="2" id="KW-0732">Signal</keyword>
<reference evidence="3 4" key="1">
    <citation type="submission" date="2024-03" db="EMBL/GenBank/DDBJ databases">
        <title>The Acrasis kona genome and developmental transcriptomes reveal deep origins of eukaryotic multicellular pathways.</title>
        <authorList>
            <person name="Sheikh S."/>
            <person name="Fu C.-J."/>
            <person name="Brown M.W."/>
            <person name="Baldauf S.L."/>
        </authorList>
    </citation>
    <scope>NUCLEOTIDE SEQUENCE [LARGE SCALE GENOMIC DNA]</scope>
    <source>
        <strain evidence="3 4">ATCC MYA-3509</strain>
    </source>
</reference>
<gene>
    <name evidence="3" type="ORF">AKO1_007529</name>
</gene>
<feature type="chain" id="PRO_5043811474" evidence="2">
    <location>
        <begin position="22"/>
        <end position="116"/>
    </location>
</feature>
<dbReference type="EMBL" id="JAOPGA020000586">
    <property type="protein sequence ID" value="KAL0479683.1"/>
    <property type="molecule type" value="Genomic_DNA"/>
</dbReference>
<keyword evidence="1" id="KW-1133">Transmembrane helix</keyword>
<dbReference type="Proteomes" id="UP001431209">
    <property type="component" value="Unassembled WGS sequence"/>
</dbReference>
<accession>A0AAW2YRX3</accession>
<evidence type="ECO:0000313" key="3">
    <source>
        <dbReference type="EMBL" id="KAL0479683.1"/>
    </source>
</evidence>
<organism evidence="3 4">
    <name type="scientific">Acrasis kona</name>
    <dbReference type="NCBI Taxonomy" id="1008807"/>
    <lineage>
        <taxon>Eukaryota</taxon>
        <taxon>Discoba</taxon>
        <taxon>Heterolobosea</taxon>
        <taxon>Tetramitia</taxon>
        <taxon>Eutetramitia</taxon>
        <taxon>Acrasidae</taxon>
        <taxon>Acrasis</taxon>
    </lineage>
</organism>
<dbReference type="AlphaFoldDB" id="A0AAW2YRX3"/>
<protein>
    <submittedName>
        <fullName evidence="3">Uncharacterized protein</fullName>
    </submittedName>
</protein>
<evidence type="ECO:0000256" key="1">
    <source>
        <dbReference type="SAM" id="Phobius"/>
    </source>
</evidence>
<keyword evidence="1" id="KW-0812">Transmembrane</keyword>
<name>A0AAW2YRX3_9EUKA</name>
<sequence>MLCLALLRVAISIASIAFSFAEQNASGVYYHTRQDFKYSMTLDSYYCQINPYLSSTDAHLSKYCHESRVGRWLMIPYLVISIVLVALSIFSILLARRMRSCQELPSQTSQTFGEWF</sequence>
<proteinExistence type="predicted"/>
<keyword evidence="1" id="KW-0472">Membrane</keyword>
<comment type="caution">
    <text evidence="3">The sequence shown here is derived from an EMBL/GenBank/DDBJ whole genome shotgun (WGS) entry which is preliminary data.</text>
</comment>
<evidence type="ECO:0000313" key="4">
    <source>
        <dbReference type="Proteomes" id="UP001431209"/>
    </source>
</evidence>
<feature type="signal peptide" evidence="2">
    <location>
        <begin position="1"/>
        <end position="21"/>
    </location>
</feature>
<evidence type="ECO:0000256" key="2">
    <source>
        <dbReference type="SAM" id="SignalP"/>
    </source>
</evidence>
<keyword evidence="4" id="KW-1185">Reference proteome</keyword>
<feature type="transmembrane region" description="Helical" evidence="1">
    <location>
        <begin position="75"/>
        <end position="95"/>
    </location>
</feature>